<keyword evidence="7 10" id="KW-0472">Membrane</keyword>
<dbReference type="GO" id="GO:0071555">
    <property type="term" value="P:cell wall organization"/>
    <property type="evidence" value="ECO:0007669"/>
    <property type="project" value="UniProtKB-KW"/>
</dbReference>
<feature type="binding site" evidence="10">
    <location>
        <position position="124"/>
    </location>
    <ligand>
        <name>UDP-N-acetyl-alpha-D-glucosamine</name>
        <dbReference type="ChEBI" id="CHEBI:57705"/>
    </ligand>
</feature>
<feature type="binding site" evidence="10">
    <location>
        <begin position="10"/>
        <end position="12"/>
    </location>
    <ligand>
        <name>UDP-N-acetyl-alpha-D-glucosamine</name>
        <dbReference type="ChEBI" id="CHEBI:57705"/>
    </ligand>
</feature>
<comment type="pathway">
    <text evidence="10">Cell wall biogenesis; peptidoglycan biosynthesis.</text>
</comment>
<proteinExistence type="inferred from homology"/>
<evidence type="ECO:0000256" key="3">
    <source>
        <dbReference type="ARBA" id="ARBA00022676"/>
    </source>
</evidence>
<evidence type="ECO:0000256" key="4">
    <source>
        <dbReference type="ARBA" id="ARBA00022679"/>
    </source>
</evidence>
<dbReference type="NCBIfam" id="TIGR01133">
    <property type="entry name" value="murG"/>
    <property type="match status" value="1"/>
</dbReference>
<dbReference type="UniPathway" id="UPA00219"/>
<keyword evidence="8 10" id="KW-0131">Cell cycle</keyword>
<dbReference type="GO" id="GO:0050511">
    <property type="term" value="F:undecaprenyldiphospho-muramoylpentapeptide beta-N-acetylglucosaminyltransferase activity"/>
    <property type="evidence" value="ECO:0007669"/>
    <property type="project" value="UniProtKB-UniRule"/>
</dbReference>
<evidence type="ECO:0000313" key="14">
    <source>
        <dbReference type="Proteomes" id="UP000029488"/>
    </source>
</evidence>
<dbReference type="EMBL" id="CP007646">
    <property type="protein sequence ID" value="AIR10712.1"/>
    <property type="molecule type" value="Genomic_DNA"/>
</dbReference>
<comment type="function">
    <text evidence="10">Cell wall formation. Catalyzes the transfer of a GlcNAc subunit on undecaprenyl-pyrophosphoryl-MurNAc-pentapeptide (lipid intermediate I) to form undecaprenyl-pyrophosphoryl-MurNAc-(pentapeptide)GlcNAc (lipid intermediate II).</text>
</comment>
<evidence type="ECO:0000256" key="8">
    <source>
        <dbReference type="ARBA" id="ARBA00023306"/>
    </source>
</evidence>
<dbReference type="Proteomes" id="UP000029488">
    <property type="component" value="Chromosome"/>
</dbReference>
<dbReference type="RefSeq" id="WP_044004977.1">
    <property type="nucleotide sequence ID" value="NZ_CP007646.1"/>
</dbReference>
<dbReference type="EC" id="2.4.1.227" evidence="10"/>
<dbReference type="HAMAP" id="MF_00033">
    <property type="entry name" value="MurG"/>
    <property type="match status" value="1"/>
</dbReference>
<keyword evidence="1 10" id="KW-1003">Cell membrane</keyword>
<evidence type="ECO:0000256" key="7">
    <source>
        <dbReference type="ARBA" id="ARBA00023136"/>
    </source>
</evidence>
<accession>A0A089RVU6</accession>
<evidence type="ECO:0000259" key="11">
    <source>
        <dbReference type="Pfam" id="PF03033"/>
    </source>
</evidence>
<dbReference type="GO" id="GO:0005886">
    <property type="term" value="C:plasma membrane"/>
    <property type="evidence" value="ECO:0007669"/>
    <property type="project" value="UniProtKB-SubCell"/>
</dbReference>
<dbReference type="GO" id="GO:0009252">
    <property type="term" value="P:peptidoglycan biosynthetic process"/>
    <property type="evidence" value="ECO:0007669"/>
    <property type="project" value="UniProtKB-UniRule"/>
</dbReference>
<feature type="domain" description="Glycosyl transferase family 28 C-terminal" evidence="12">
    <location>
        <begin position="189"/>
        <end position="355"/>
    </location>
</feature>
<evidence type="ECO:0000313" key="13">
    <source>
        <dbReference type="EMBL" id="AIR10712.1"/>
    </source>
</evidence>
<sequence length="365" mass="39879">MRLLISGGGTGGHIYPALALIEAIKQKEPDSEILYVGTHKGLENRIVPSAGVPLKTIKIQGFKRSLSLENFKTVYLFLKSVHNCKKIIRDFKPDVVVGTGGYVCGAVVYAAARMKIPTFIHEQNSVAGVTNKFLSRFVDKVGICFEDARKDFPASKVVFTGNPRAQQVAGMKDTGRLEKEYKLRKDLPTVMIFGGSRGAEGINAAALKAIPQFAKKEYQVLFVTGKVHYDKIMTKDEAKNLPDNVRIEPYIADMPAILPEVASIVGRAGATSLAEITALGIPTILIPSPYVTNDHQTKNAMSLVNKDAALMIKEKDLTADTLVKNVDEIMNDSDKRLQMGKNAKEAGIPDAANQVIKVLEDIMHK</sequence>
<evidence type="ECO:0000256" key="2">
    <source>
        <dbReference type="ARBA" id="ARBA00022618"/>
    </source>
</evidence>
<evidence type="ECO:0000259" key="12">
    <source>
        <dbReference type="Pfam" id="PF04101"/>
    </source>
</evidence>
<dbReference type="GO" id="GO:0051301">
    <property type="term" value="P:cell division"/>
    <property type="evidence" value="ECO:0007669"/>
    <property type="project" value="UniProtKB-KW"/>
</dbReference>
<evidence type="ECO:0000256" key="10">
    <source>
        <dbReference type="HAMAP-Rule" id="MF_00033"/>
    </source>
</evidence>
<dbReference type="InterPro" id="IPR006009">
    <property type="entry name" value="GlcNAc_MurG"/>
</dbReference>
<dbReference type="CDD" id="cd03785">
    <property type="entry name" value="GT28_MurG"/>
    <property type="match status" value="1"/>
</dbReference>
<feature type="binding site" evidence="10">
    <location>
        <position position="196"/>
    </location>
    <ligand>
        <name>UDP-N-acetyl-alpha-D-glucosamine</name>
        <dbReference type="ChEBI" id="CHEBI:57705"/>
    </ligand>
</feature>
<evidence type="ECO:0000256" key="9">
    <source>
        <dbReference type="ARBA" id="ARBA00023316"/>
    </source>
</evidence>
<dbReference type="Pfam" id="PF03033">
    <property type="entry name" value="Glyco_transf_28"/>
    <property type="match status" value="1"/>
</dbReference>
<dbReference type="InterPro" id="IPR007235">
    <property type="entry name" value="Glyco_trans_28_C"/>
</dbReference>
<dbReference type="SUPFAM" id="SSF53756">
    <property type="entry name" value="UDP-Glycosyltransferase/glycogen phosphorylase"/>
    <property type="match status" value="1"/>
</dbReference>
<feature type="binding site" evidence="10">
    <location>
        <position position="296"/>
    </location>
    <ligand>
        <name>UDP-N-acetyl-alpha-D-glucosamine</name>
        <dbReference type="ChEBI" id="CHEBI:57705"/>
    </ligand>
</feature>
<comment type="catalytic activity">
    <reaction evidence="10">
        <text>Mur2Ac(oyl-L-Ala-gamma-D-Glu-L-Lys-D-Ala-D-Ala)-di-trans,octa-cis-undecaprenyl diphosphate + UDP-N-acetyl-alpha-D-glucosamine = beta-D-GlcNAc-(1-&gt;4)-Mur2Ac(oyl-L-Ala-gamma-D-Glu-L-Lys-D-Ala-D-Ala)-di-trans,octa-cis-undecaprenyl diphosphate + UDP + H(+)</text>
        <dbReference type="Rhea" id="RHEA:23192"/>
        <dbReference type="ChEBI" id="CHEBI:15378"/>
        <dbReference type="ChEBI" id="CHEBI:57705"/>
        <dbReference type="ChEBI" id="CHEBI:58223"/>
        <dbReference type="ChEBI" id="CHEBI:60032"/>
        <dbReference type="ChEBI" id="CHEBI:60033"/>
        <dbReference type="EC" id="2.4.1.227"/>
    </reaction>
</comment>
<dbReference type="InterPro" id="IPR004276">
    <property type="entry name" value="GlycoTrans_28_N"/>
</dbReference>
<evidence type="ECO:0000256" key="5">
    <source>
        <dbReference type="ARBA" id="ARBA00022960"/>
    </source>
</evidence>
<feature type="binding site" evidence="10">
    <location>
        <position position="251"/>
    </location>
    <ligand>
        <name>UDP-N-acetyl-alpha-D-glucosamine</name>
        <dbReference type="ChEBI" id="CHEBI:57705"/>
    </ligand>
</feature>
<dbReference type="GO" id="GO:0005975">
    <property type="term" value="P:carbohydrate metabolic process"/>
    <property type="evidence" value="ECO:0007669"/>
    <property type="project" value="InterPro"/>
</dbReference>
<dbReference type="Pfam" id="PF04101">
    <property type="entry name" value="Glyco_tran_28_C"/>
    <property type="match status" value="1"/>
</dbReference>
<dbReference type="GO" id="GO:0008360">
    <property type="term" value="P:regulation of cell shape"/>
    <property type="evidence" value="ECO:0007669"/>
    <property type="project" value="UniProtKB-KW"/>
</dbReference>
<keyword evidence="4 10" id="KW-0808">Transferase</keyword>
<feature type="domain" description="Glycosyltransferase family 28 N-terminal" evidence="11">
    <location>
        <begin position="4"/>
        <end position="142"/>
    </location>
</feature>
<evidence type="ECO:0000256" key="1">
    <source>
        <dbReference type="ARBA" id="ARBA00022475"/>
    </source>
</evidence>
<keyword evidence="5 10" id="KW-0133">Cell shape</keyword>
<dbReference type="PANTHER" id="PTHR21015">
    <property type="entry name" value="UDP-N-ACETYLGLUCOSAMINE--N-ACETYLMURAMYL-(PENTAPEPTIDE) PYROPHOSPHORYL-UNDECAPRENOL N-ACETYLGLUCOSAMINE TRANSFERASE 1"/>
    <property type="match status" value="1"/>
</dbReference>
<protein>
    <recommendedName>
        <fullName evidence="10">UDP-N-acetylglucosamine--N-acetylmuramyl-(pentapeptide) pyrophosphoryl-undecaprenol N-acetylglucosamine transferase</fullName>
        <ecNumber evidence="10">2.4.1.227</ecNumber>
    </recommendedName>
    <alternativeName>
        <fullName evidence="10">Undecaprenyl-PP-MurNAc-pentapeptide-UDPGlcNAc GlcNAc transferase</fullName>
    </alternativeName>
</protein>
<keyword evidence="9 10" id="KW-0961">Cell wall biogenesis/degradation</keyword>
<reference evidence="13 14" key="1">
    <citation type="journal article" date="2014" name="BMC Genomics">
        <title>Unusual genome complexity in Lactobacillus salivarius JCM1046.</title>
        <authorList>
            <person name="Raftis E.J."/>
            <person name="Forde B.M."/>
            <person name="Claesson M.J."/>
            <person name="O'Toole P.W."/>
        </authorList>
    </citation>
    <scope>NUCLEOTIDE SEQUENCE [LARGE SCALE GENOMIC DNA]</scope>
    <source>
        <strain evidence="13 14">JCM1046</strain>
    </source>
</reference>
<dbReference type="Gene3D" id="3.40.50.2000">
    <property type="entry name" value="Glycogen Phosphorylase B"/>
    <property type="match status" value="2"/>
</dbReference>
<keyword evidence="6 10" id="KW-0573">Peptidoglycan synthesis</keyword>
<gene>
    <name evidence="10 13" type="primary">murG</name>
    <name evidence="13" type="ORF">LSJ_1038c</name>
</gene>
<keyword evidence="3 10" id="KW-0328">Glycosyltransferase</keyword>
<dbReference type="KEGG" id="lsj:LSJ_1038c"/>
<comment type="caution">
    <text evidence="10">Lacks conserved residue(s) required for the propagation of feature annotation.</text>
</comment>
<comment type="similarity">
    <text evidence="10">Belongs to the glycosyltransferase 28 family. MurG subfamily.</text>
</comment>
<dbReference type="AlphaFoldDB" id="A0A089RVU6"/>
<name>A0A089RVU6_9LACO</name>
<organism evidence="13 14">
    <name type="scientific">Ligilactobacillus salivarius</name>
    <dbReference type="NCBI Taxonomy" id="1624"/>
    <lineage>
        <taxon>Bacteria</taxon>
        <taxon>Bacillati</taxon>
        <taxon>Bacillota</taxon>
        <taxon>Bacilli</taxon>
        <taxon>Lactobacillales</taxon>
        <taxon>Lactobacillaceae</taxon>
        <taxon>Ligilactobacillus</taxon>
    </lineage>
</organism>
<evidence type="ECO:0000256" key="6">
    <source>
        <dbReference type="ARBA" id="ARBA00022984"/>
    </source>
</evidence>
<comment type="subcellular location">
    <subcellularLocation>
        <location evidence="10">Cell membrane</location>
        <topology evidence="10">Peripheral membrane protein</topology>
        <orientation evidence="10">Cytoplasmic side</orientation>
    </subcellularLocation>
</comment>
<keyword evidence="2 10" id="KW-0132">Cell division</keyword>
<dbReference type="PANTHER" id="PTHR21015:SF22">
    <property type="entry name" value="GLYCOSYLTRANSFERASE"/>
    <property type="match status" value="1"/>
</dbReference>